<reference evidence="1 2" key="1">
    <citation type="submission" date="2018-03" db="EMBL/GenBank/DDBJ databases">
        <title>Genomic Encyclopedia of Archaeal and Bacterial Type Strains, Phase II (KMG-II): from individual species to whole genera.</title>
        <authorList>
            <person name="Goeker M."/>
        </authorList>
    </citation>
    <scope>NUCLEOTIDE SEQUENCE [LARGE SCALE GENOMIC DNA]</scope>
    <source>
        <strain evidence="1 2">DSM 44889</strain>
    </source>
</reference>
<protein>
    <recommendedName>
        <fullName evidence="3">Squalene cyclase</fullName>
    </recommendedName>
</protein>
<dbReference type="Proteomes" id="UP000245469">
    <property type="component" value="Unassembled WGS sequence"/>
</dbReference>
<sequence length="338" mass="37825">MGVTDDEVLAWLLDSDPALRWQVQRDLAHEPPAVWEATRAGTATEGFGARLLALQGDDGQWAGGAYFPREVREGTFPDEPGQPYTATTWSLNQLREWGVPASALRPRTAELLAAVRWEYEDLPYWGGEVDVCINAFTLANGAWLGADVSAIAAWFPSHQLDDGGWNCEWVNGSTRSSFHSTINAVIGLLDHEQRTGGTRGTGVLRAARHRGEEYLLQRHLLQRLSTGESHAPWATHFAYPYRWVYSALRAADHFRSAALHDGLTPDPRLAKAVALVREARDDDGTWHQELRHEGRVWFDVDGGVGEPSRWMTFHALRLLRWWDGSGATSVRLRDDAPR</sequence>
<dbReference type="SUPFAM" id="SSF48239">
    <property type="entry name" value="Terpenoid cyclases/Protein prenyltransferases"/>
    <property type="match status" value="1"/>
</dbReference>
<evidence type="ECO:0000313" key="1">
    <source>
        <dbReference type="EMBL" id="PWJ50270.1"/>
    </source>
</evidence>
<dbReference type="InterPro" id="IPR008930">
    <property type="entry name" value="Terpenoid_cyclase/PrenylTrfase"/>
</dbReference>
<evidence type="ECO:0000313" key="2">
    <source>
        <dbReference type="Proteomes" id="UP000245469"/>
    </source>
</evidence>
<dbReference type="AlphaFoldDB" id="A0A315ZZH0"/>
<comment type="caution">
    <text evidence="1">The sequence shown here is derived from an EMBL/GenBank/DDBJ whole genome shotgun (WGS) entry which is preliminary data.</text>
</comment>
<gene>
    <name evidence="1" type="ORF">BXY45_12380</name>
</gene>
<dbReference type="Gene3D" id="1.50.10.20">
    <property type="match status" value="1"/>
</dbReference>
<proteinExistence type="predicted"/>
<organism evidence="1 2">
    <name type="scientific">Quadrisphaera granulorum</name>
    <dbReference type="NCBI Taxonomy" id="317664"/>
    <lineage>
        <taxon>Bacteria</taxon>
        <taxon>Bacillati</taxon>
        <taxon>Actinomycetota</taxon>
        <taxon>Actinomycetes</taxon>
        <taxon>Kineosporiales</taxon>
        <taxon>Kineosporiaceae</taxon>
        <taxon>Quadrisphaera</taxon>
    </lineage>
</organism>
<name>A0A315ZZH0_9ACTN</name>
<dbReference type="EMBL" id="QGDQ01000023">
    <property type="protein sequence ID" value="PWJ50270.1"/>
    <property type="molecule type" value="Genomic_DNA"/>
</dbReference>
<evidence type="ECO:0008006" key="3">
    <source>
        <dbReference type="Google" id="ProtNLM"/>
    </source>
</evidence>
<accession>A0A315ZZH0</accession>
<keyword evidence="2" id="KW-1185">Reference proteome</keyword>